<gene>
    <name evidence="2" type="ORF">MDOR_02770</name>
</gene>
<feature type="region of interest" description="Disordered" evidence="1">
    <location>
        <begin position="1"/>
        <end position="48"/>
    </location>
</feature>
<sequence length="110" mass="11675">MHFADPREAAPTPEPTPGTEAEPRSPSEPQPEAAGAESASAQRRSPCPAQAFVSGAGVTNATVLAALLARAKIRSITHPGDAPPEPRYRPSRALREFVRCRDVTCRFPCG</sequence>
<evidence type="ECO:0000313" key="3">
    <source>
        <dbReference type="Proteomes" id="UP000467201"/>
    </source>
</evidence>
<evidence type="ECO:0000313" key="2">
    <source>
        <dbReference type="EMBL" id="BBZ06108.1"/>
    </source>
</evidence>
<dbReference type="EMBL" id="AP022605">
    <property type="protein sequence ID" value="BBZ06108.1"/>
    <property type="molecule type" value="Genomic_DNA"/>
</dbReference>
<name>A0A7I7VRH6_9MYCO</name>
<evidence type="ECO:0000256" key="1">
    <source>
        <dbReference type="SAM" id="MobiDB-lite"/>
    </source>
</evidence>
<dbReference type="KEGG" id="mdr:MDOR_02770"/>
<dbReference type="Proteomes" id="UP000467201">
    <property type="component" value="Chromosome"/>
</dbReference>
<proteinExistence type="predicted"/>
<reference evidence="2 3" key="1">
    <citation type="journal article" date="2019" name="Emerg. Microbes Infect.">
        <title>Comprehensive subspecies identification of 175 nontuberculous mycobacteria species based on 7547 genomic profiles.</title>
        <authorList>
            <person name="Matsumoto Y."/>
            <person name="Kinjo T."/>
            <person name="Motooka D."/>
            <person name="Nabeya D."/>
            <person name="Jung N."/>
            <person name="Uechi K."/>
            <person name="Horii T."/>
            <person name="Iida T."/>
            <person name="Fujita J."/>
            <person name="Nakamura S."/>
        </authorList>
    </citation>
    <scope>NUCLEOTIDE SEQUENCE [LARGE SCALE GENOMIC DNA]</scope>
    <source>
        <strain evidence="2 3">JCM 12405</strain>
    </source>
</reference>
<organism evidence="2 3">
    <name type="scientific">Mycolicibacterium doricum</name>
    <dbReference type="NCBI Taxonomy" id="126673"/>
    <lineage>
        <taxon>Bacteria</taxon>
        <taxon>Bacillati</taxon>
        <taxon>Actinomycetota</taxon>
        <taxon>Actinomycetes</taxon>
        <taxon>Mycobacteriales</taxon>
        <taxon>Mycobacteriaceae</taxon>
        <taxon>Mycolicibacterium</taxon>
    </lineage>
</organism>
<dbReference type="AlphaFoldDB" id="A0A7I7VRH6"/>
<protein>
    <submittedName>
        <fullName evidence="2">Uncharacterized protein</fullName>
    </submittedName>
</protein>
<accession>A0A7I7VRH6</accession>